<evidence type="ECO:0000313" key="2">
    <source>
        <dbReference type="Proteomes" id="UP001164250"/>
    </source>
</evidence>
<comment type="caution">
    <text evidence="1">The sequence shown here is derived from an EMBL/GenBank/DDBJ whole genome shotgun (WGS) entry which is preliminary data.</text>
</comment>
<proteinExistence type="predicted"/>
<gene>
    <name evidence="1" type="ORF">Patl1_29790</name>
</gene>
<name>A0ACC1AB85_9ROSI</name>
<dbReference type="EMBL" id="CM047907">
    <property type="protein sequence ID" value="KAJ0084799.1"/>
    <property type="molecule type" value="Genomic_DNA"/>
</dbReference>
<organism evidence="1 2">
    <name type="scientific">Pistacia atlantica</name>
    <dbReference type="NCBI Taxonomy" id="434234"/>
    <lineage>
        <taxon>Eukaryota</taxon>
        <taxon>Viridiplantae</taxon>
        <taxon>Streptophyta</taxon>
        <taxon>Embryophyta</taxon>
        <taxon>Tracheophyta</taxon>
        <taxon>Spermatophyta</taxon>
        <taxon>Magnoliopsida</taxon>
        <taxon>eudicotyledons</taxon>
        <taxon>Gunneridae</taxon>
        <taxon>Pentapetalae</taxon>
        <taxon>rosids</taxon>
        <taxon>malvids</taxon>
        <taxon>Sapindales</taxon>
        <taxon>Anacardiaceae</taxon>
        <taxon>Pistacia</taxon>
    </lineage>
</organism>
<sequence>MDVNTSKMINLDRLVCCNHGCVEDVVVFYGRLFVVTSLWQIGKFNLRSGNSVFSTLTYEPHYLTGKIRLVASKEQLFVVNLTATEFNVYRIDFSRSEWVKVEKLGDEALFIDNMSCRLSNTSKWGGRSNCVYYLSFNSGTCSVYSLNGEILETIQIGNCFFPAPISSWYFLDHLCSIESIDNVRDDD</sequence>
<evidence type="ECO:0000313" key="1">
    <source>
        <dbReference type="EMBL" id="KAJ0084799.1"/>
    </source>
</evidence>
<protein>
    <submittedName>
        <fullName evidence="1">Uncharacterized protein</fullName>
    </submittedName>
</protein>
<keyword evidence="2" id="KW-1185">Reference proteome</keyword>
<dbReference type="Proteomes" id="UP001164250">
    <property type="component" value="Chromosome 11"/>
</dbReference>
<reference evidence="2" key="1">
    <citation type="journal article" date="2023" name="G3 (Bethesda)">
        <title>Genome assembly and association tests identify interacting loci associated with vigor, precocity, and sex in interspecific pistachio rootstocks.</title>
        <authorList>
            <person name="Palmer W."/>
            <person name="Jacygrad E."/>
            <person name="Sagayaradj S."/>
            <person name="Cavanaugh K."/>
            <person name="Han R."/>
            <person name="Bertier L."/>
            <person name="Beede B."/>
            <person name="Kafkas S."/>
            <person name="Golino D."/>
            <person name="Preece J."/>
            <person name="Michelmore R."/>
        </authorList>
    </citation>
    <scope>NUCLEOTIDE SEQUENCE [LARGE SCALE GENOMIC DNA]</scope>
</reference>
<accession>A0ACC1AB85</accession>